<protein>
    <submittedName>
        <fullName evidence="2">Oidioi.mRNA.OKI2018_I69.chr2.g7959.t1.cds</fullName>
    </submittedName>
</protein>
<dbReference type="Proteomes" id="UP001158576">
    <property type="component" value="Chromosome 2"/>
</dbReference>
<evidence type="ECO:0000256" key="1">
    <source>
        <dbReference type="SAM" id="MobiDB-lite"/>
    </source>
</evidence>
<accession>A0ABN7TDL0</accession>
<evidence type="ECO:0000313" key="2">
    <source>
        <dbReference type="EMBL" id="CAG5113869.1"/>
    </source>
</evidence>
<name>A0ABN7TDL0_OIKDI</name>
<keyword evidence="3" id="KW-1185">Reference proteome</keyword>
<proteinExistence type="predicted"/>
<sequence>MPRLRPALHNRLWTVEGDEEEFQIPATTLLAIIKRKKLKYSNKLMRKIQLGADYDAAPIFINKRDFVYSGSTPNDDPHLMIMRRELRETAEMRAQESDFFSDDDDDGQYNVDKMEYEEKSAPECVRYSYMPVQDVLEALDPKHPLIPPKPVMHNAATQTVDDDDEATPRKKPKL</sequence>
<feature type="region of interest" description="Disordered" evidence="1">
    <location>
        <begin position="141"/>
        <end position="174"/>
    </location>
</feature>
<gene>
    <name evidence="2" type="ORF">OKIOD_LOCUS16724</name>
</gene>
<reference evidence="2 3" key="1">
    <citation type="submission" date="2021-04" db="EMBL/GenBank/DDBJ databases">
        <authorList>
            <person name="Bliznina A."/>
        </authorList>
    </citation>
    <scope>NUCLEOTIDE SEQUENCE [LARGE SCALE GENOMIC DNA]</scope>
</reference>
<dbReference type="EMBL" id="OU015567">
    <property type="protein sequence ID" value="CAG5113869.1"/>
    <property type="molecule type" value="Genomic_DNA"/>
</dbReference>
<organism evidence="2 3">
    <name type="scientific">Oikopleura dioica</name>
    <name type="common">Tunicate</name>
    <dbReference type="NCBI Taxonomy" id="34765"/>
    <lineage>
        <taxon>Eukaryota</taxon>
        <taxon>Metazoa</taxon>
        <taxon>Chordata</taxon>
        <taxon>Tunicata</taxon>
        <taxon>Appendicularia</taxon>
        <taxon>Copelata</taxon>
        <taxon>Oikopleuridae</taxon>
        <taxon>Oikopleura</taxon>
    </lineage>
</organism>
<evidence type="ECO:0000313" key="3">
    <source>
        <dbReference type="Proteomes" id="UP001158576"/>
    </source>
</evidence>